<comment type="subunit">
    <text evidence="4">Interacts with the cannabinoid receptor CNR1 (via C-terminus). Does not interact with cannabinoid receptor CNR2.</text>
</comment>
<evidence type="ECO:0000256" key="3">
    <source>
        <dbReference type="ARBA" id="ARBA00015651"/>
    </source>
</evidence>
<keyword evidence="7" id="KW-0675">Receptor</keyword>
<feature type="region of interest" description="Disordered" evidence="5">
    <location>
        <begin position="46"/>
        <end position="80"/>
    </location>
</feature>
<evidence type="ECO:0000313" key="7">
    <source>
        <dbReference type="RefSeq" id="XP_065660808.1"/>
    </source>
</evidence>
<evidence type="ECO:0000256" key="5">
    <source>
        <dbReference type="SAM" id="MobiDB-lite"/>
    </source>
</evidence>
<dbReference type="PANTHER" id="PTHR31952">
    <property type="entry name" value="CB1 CANNABINOID RECEPTOR-INTERACTING PROTEIN 1"/>
    <property type="match status" value="1"/>
</dbReference>
<reference evidence="7" key="1">
    <citation type="submission" date="2025-08" db="UniProtKB">
        <authorList>
            <consortium name="RefSeq"/>
        </authorList>
    </citation>
    <scope>IDENTIFICATION</scope>
</reference>
<dbReference type="Proteomes" id="UP001652625">
    <property type="component" value="Chromosome 09"/>
</dbReference>
<evidence type="ECO:0000256" key="2">
    <source>
        <dbReference type="ARBA" id="ARBA00007288"/>
    </source>
</evidence>
<keyword evidence="6" id="KW-1185">Reference proteome</keyword>
<comment type="function">
    <text evidence="1">Suppresses cannabinoid receptor CNR1-mediated tonic inhibition of voltage-gated calcium channels.</text>
</comment>
<dbReference type="Pfam" id="PF15043">
    <property type="entry name" value="CNRIP1"/>
    <property type="match status" value="1"/>
</dbReference>
<dbReference type="InterPro" id="IPR029204">
    <property type="entry name" value="CNRIP1"/>
</dbReference>
<evidence type="ECO:0000256" key="4">
    <source>
        <dbReference type="ARBA" id="ARBA00026030"/>
    </source>
</evidence>
<dbReference type="GeneID" id="101237578"/>
<gene>
    <name evidence="7" type="primary">LOC101237578</name>
</gene>
<dbReference type="PANTHER" id="PTHR31952:SF1">
    <property type="entry name" value="CB1 CANNABINOID RECEPTOR-INTERACTING PROTEIN 1"/>
    <property type="match status" value="1"/>
</dbReference>
<sequence length="246" mass="28083">MPLFQAAIVARIFHKDITKPKDQAGLHKKNIQNHNLYNDPTNTFEEKKLKKRPNARKTSECEKKSLQSCGSSSNKSSINSGGNDLKLKISFYLANIPGNGPGSSDVFFKQDGQRFNEQHTIKLATCSNYQVKMEIEPMTELMFFKLGGMDIKFEKIANTENDTKLAYQLFWSTAGISTTMRKFRTDVPCTIKFKKYKKINFKFQVKFYSSNDRKRSELGKKLNSIDLECTIGRGSYTSSVDCKTFN</sequence>
<name>A0ABM4CGG5_HYDVU</name>
<accession>A0ABM4CGG5</accession>
<proteinExistence type="inferred from homology"/>
<comment type="similarity">
    <text evidence="2">Belongs to the CNRIP family.</text>
</comment>
<evidence type="ECO:0000256" key="1">
    <source>
        <dbReference type="ARBA" id="ARBA00003884"/>
    </source>
</evidence>
<dbReference type="RefSeq" id="XP_065660808.1">
    <property type="nucleotide sequence ID" value="XM_065804736.1"/>
</dbReference>
<organism evidence="6 7">
    <name type="scientific">Hydra vulgaris</name>
    <name type="common">Hydra</name>
    <name type="synonym">Hydra attenuata</name>
    <dbReference type="NCBI Taxonomy" id="6087"/>
    <lineage>
        <taxon>Eukaryota</taxon>
        <taxon>Metazoa</taxon>
        <taxon>Cnidaria</taxon>
        <taxon>Hydrozoa</taxon>
        <taxon>Hydroidolina</taxon>
        <taxon>Anthoathecata</taxon>
        <taxon>Aplanulata</taxon>
        <taxon>Hydridae</taxon>
        <taxon>Hydra</taxon>
    </lineage>
</organism>
<protein>
    <recommendedName>
        <fullName evidence="3">CB1 cannabinoid receptor-interacting protein 1</fullName>
    </recommendedName>
</protein>
<evidence type="ECO:0000313" key="6">
    <source>
        <dbReference type="Proteomes" id="UP001652625"/>
    </source>
</evidence>
<feature type="compositionally biased region" description="Low complexity" evidence="5">
    <location>
        <begin position="66"/>
        <end position="80"/>
    </location>
</feature>